<keyword evidence="3" id="KW-1185">Reference proteome</keyword>
<dbReference type="AlphaFoldDB" id="A0AA39ZG68"/>
<feature type="signal peptide" evidence="1">
    <location>
        <begin position="1"/>
        <end position="19"/>
    </location>
</feature>
<dbReference type="Proteomes" id="UP001174997">
    <property type="component" value="Unassembled WGS sequence"/>
</dbReference>
<organism evidence="2 3">
    <name type="scientific">Cercophora samala</name>
    <dbReference type="NCBI Taxonomy" id="330535"/>
    <lineage>
        <taxon>Eukaryota</taxon>
        <taxon>Fungi</taxon>
        <taxon>Dikarya</taxon>
        <taxon>Ascomycota</taxon>
        <taxon>Pezizomycotina</taxon>
        <taxon>Sordariomycetes</taxon>
        <taxon>Sordariomycetidae</taxon>
        <taxon>Sordariales</taxon>
        <taxon>Lasiosphaeriaceae</taxon>
        <taxon>Cercophora</taxon>
    </lineage>
</organism>
<name>A0AA39ZG68_9PEZI</name>
<protein>
    <recommendedName>
        <fullName evidence="4">Ubiquitin 3 binding protein But2 C-terminal domain-containing protein</fullName>
    </recommendedName>
</protein>
<accession>A0AA39ZG68</accession>
<feature type="chain" id="PRO_5041313130" description="Ubiquitin 3 binding protein But2 C-terminal domain-containing protein" evidence="1">
    <location>
        <begin position="20"/>
        <end position="172"/>
    </location>
</feature>
<dbReference type="EMBL" id="JAULSY010000031">
    <property type="protein sequence ID" value="KAK0670468.1"/>
    <property type="molecule type" value="Genomic_DNA"/>
</dbReference>
<gene>
    <name evidence="2" type="ORF">QBC41DRAFT_301509</name>
</gene>
<evidence type="ECO:0000313" key="2">
    <source>
        <dbReference type="EMBL" id="KAK0670468.1"/>
    </source>
</evidence>
<keyword evidence="1" id="KW-0732">Signal</keyword>
<evidence type="ECO:0000256" key="1">
    <source>
        <dbReference type="SAM" id="SignalP"/>
    </source>
</evidence>
<evidence type="ECO:0000313" key="3">
    <source>
        <dbReference type="Proteomes" id="UP001174997"/>
    </source>
</evidence>
<sequence>MQFTTILTILSVAIGLTIAAPTNEPCKTTTQAQINRLHLKNRPKTSYYTRTIATIFVPTKIGGSCSLIATFPSNYTILDSNLNGKGPSSVAVYPVSNGPAGLYRRPPIRTGLLFPSTLPYQQTEEAAKLTIGEFACNGTASFLFELMVDGEVDFEQTAVAGIFVEHDCPASY</sequence>
<proteinExistence type="predicted"/>
<reference evidence="2" key="1">
    <citation type="submission" date="2023-06" db="EMBL/GenBank/DDBJ databases">
        <title>Genome-scale phylogeny and comparative genomics of the fungal order Sordariales.</title>
        <authorList>
            <consortium name="Lawrence Berkeley National Laboratory"/>
            <person name="Hensen N."/>
            <person name="Bonometti L."/>
            <person name="Westerberg I."/>
            <person name="Brannstrom I.O."/>
            <person name="Guillou S."/>
            <person name="Cros-Aarteil S."/>
            <person name="Calhoun S."/>
            <person name="Haridas S."/>
            <person name="Kuo A."/>
            <person name="Mondo S."/>
            <person name="Pangilinan J."/>
            <person name="Riley R."/>
            <person name="Labutti K."/>
            <person name="Andreopoulos B."/>
            <person name="Lipzen A."/>
            <person name="Chen C."/>
            <person name="Yanf M."/>
            <person name="Daum C."/>
            <person name="Ng V."/>
            <person name="Clum A."/>
            <person name="Steindorff A."/>
            <person name="Ohm R."/>
            <person name="Martin F."/>
            <person name="Silar P."/>
            <person name="Natvig D."/>
            <person name="Lalanne C."/>
            <person name="Gautier V."/>
            <person name="Ament-Velasquez S.L."/>
            <person name="Kruys A."/>
            <person name="Hutchinson M.I."/>
            <person name="Powell A.J."/>
            <person name="Barry K."/>
            <person name="Miller A.N."/>
            <person name="Grigoriev I.V."/>
            <person name="Debuchy R."/>
            <person name="Gladieux P."/>
            <person name="Thoren M.H."/>
            <person name="Johannesson H."/>
        </authorList>
    </citation>
    <scope>NUCLEOTIDE SEQUENCE</scope>
    <source>
        <strain evidence="2">CBS 307.81</strain>
    </source>
</reference>
<comment type="caution">
    <text evidence="2">The sequence shown here is derived from an EMBL/GenBank/DDBJ whole genome shotgun (WGS) entry which is preliminary data.</text>
</comment>
<evidence type="ECO:0008006" key="4">
    <source>
        <dbReference type="Google" id="ProtNLM"/>
    </source>
</evidence>